<sequence length="181" mass="19774">MSRFDEPRRSRRRRARVERGGRRARAAGRRRQRPPRAAASPPTPLMASTPTVRPPPPPPPPPFLRDPAARSGGMGALRGGANSAPPGGWRPSWGTGCDCSSGRAFQGGSACVREGYWPPGEFPPLSRMSTSTRGSPGLVRRAAMRSEPPMSGWDRRMVRESLALEIKQYLFGIMLMLTSKI</sequence>
<feature type="compositionally biased region" description="Pro residues" evidence="1">
    <location>
        <begin position="52"/>
        <end position="64"/>
    </location>
</feature>
<evidence type="ECO:0000313" key="3">
    <source>
        <dbReference type="Proteomes" id="UP000823388"/>
    </source>
</evidence>
<comment type="caution">
    <text evidence="2">The sequence shown here is derived from an EMBL/GenBank/DDBJ whole genome shotgun (WGS) entry which is preliminary data.</text>
</comment>
<accession>A0A8T0WC63</accession>
<evidence type="ECO:0000256" key="1">
    <source>
        <dbReference type="SAM" id="MobiDB-lite"/>
    </source>
</evidence>
<feature type="region of interest" description="Disordered" evidence="1">
    <location>
        <begin position="1"/>
        <end position="93"/>
    </location>
</feature>
<feature type="compositionally biased region" description="Basic residues" evidence="1">
    <location>
        <begin position="9"/>
        <end position="34"/>
    </location>
</feature>
<organism evidence="2 3">
    <name type="scientific">Panicum virgatum</name>
    <name type="common">Blackwell switchgrass</name>
    <dbReference type="NCBI Taxonomy" id="38727"/>
    <lineage>
        <taxon>Eukaryota</taxon>
        <taxon>Viridiplantae</taxon>
        <taxon>Streptophyta</taxon>
        <taxon>Embryophyta</taxon>
        <taxon>Tracheophyta</taxon>
        <taxon>Spermatophyta</taxon>
        <taxon>Magnoliopsida</taxon>
        <taxon>Liliopsida</taxon>
        <taxon>Poales</taxon>
        <taxon>Poaceae</taxon>
        <taxon>PACMAD clade</taxon>
        <taxon>Panicoideae</taxon>
        <taxon>Panicodae</taxon>
        <taxon>Paniceae</taxon>
        <taxon>Panicinae</taxon>
        <taxon>Panicum</taxon>
        <taxon>Panicum sect. Hiantes</taxon>
    </lineage>
</organism>
<proteinExistence type="predicted"/>
<dbReference type="EMBL" id="CM029039">
    <property type="protein sequence ID" value="KAG2643847.1"/>
    <property type="molecule type" value="Genomic_DNA"/>
</dbReference>
<gene>
    <name evidence="2" type="ORF">PVAP13_2KG351015</name>
</gene>
<reference evidence="2" key="1">
    <citation type="submission" date="2020-05" db="EMBL/GenBank/DDBJ databases">
        <title>WGS assembly of Panicum virgatum.</title>
        <authorList>
            <person name="Lovell J.T."/>
            <person name="Jenkins J."/>
            <person name="Shu S."/>
            <person name="Juenger T.E."/>
            <person name="Schmutz J."/>
        </authorList>
    </citation>
    <scope>NUCLEOTIDE SEQUENCE</scope>
    <source>
        <strain evidence="2">AP13</strain>
    </source>
</reference>
<name>A0A8T0WC63_PANVG</name>
<evidence type="ECO:0000313" key="2">
    <source>
        <dbReference type="EMBL" id="KAG2643847.1"/>
    </source>
</evidence>
<dbReference type="Proteomes" id="UP000823388">
    <property type="component" value="Chromosome 2K"/>
</dbReference>
<protein>
    <submittedName>
        <fullName evidence="2">Uncharacterized protein</fullName>
    </submittedName>
</protein>
<dbReference type="AlphaFoldDB" id="A0A8T0WC63"/>
<keyword evidence="3" id="KW-1185">Reference proteome</keyword>